<dbReference type="OrthoDB" id="1357022at2759"/>
<evidence type="ECO:0000256" key="5">
    <source>
        <dbReference type="SAM" id="MobiDB-lite"/>
    </source>
</evidence>
<protein>
    <recommendedName>
        <fullName evidence="6">TIR domain-containing protein</fullName>
    </recommendedName>
</protein>
<organism evidence="7 8">
    <name type="scientific">Lactuca sativa</name>
    <name type="common">Garden lettuce</name>
    <dbReference type="NCBI Taxonomy" id="4236"/>
    <lineage>
        <taxon>Eukaryota</taxon>
        <taxon>Viridiplantae</taxon>
        <taxon>Streptophyta</taxon>
        <taxon>Embryophyta</taxon>
        <taxon>Tracheophyta</taxon>
        <taxon>Spermatophyta</taxon>
        <taxon>Magnoliopsida</taxon>
        <taxon>eudicotyledons</taxon>
        <taxon>Gunneridae</taxon>
        <taxon>Pentapetalae</taxon>
        <taxon>asterids</taxon>
        <taxon>campanulids</taxon>
        <taxon>Asterales</taxon>
        <taxon>Asteraceae</taxon>
        <taxon>Cichorioideae</taxon>
        <taxon>Cichorieae</taxon>
        <taxon>Lactucinae</taxon>
        <taxon>Lactuca</taxon>
    </lineage>
</organism>
<dbReference type="FunFam" id="3.40.50.10140:FF:000007">
    <property type="entry name" value="Disease resistance protein (TIR-NBS-LRR class)"/>
    <property type="match status" value="1"/>
</dbReference>
<evidence type="ECO:0000313" key="8">
    <source>
        <dbReference type="Proteomes" id="UP000235145"/>
    </source>
</evidence>
<dbReference type="SMART" id="SM00255">
    <property type="entry name" value="TIR"/>
    <property type="match status" value="1"/>
</dbReference>
<dbReference type="Pfam" id="PF23282">
    <property type="entry name" value="WHD_ROQ1"/>
    <property type="match status" value="1"/>
</dbReference>
<dbReference type="InterPro" id="IPR044974">
    <property type="entry name" value="Disease_R_plants"/>
</dbReference>
<reference evidence="7 8" key="1">
    <citation type="journal article" date="2017" name="Nat. Commun.">
        <title>Genome assembly with in vitro proximity ligation data and whole-genome triplication in lettuce.</title>
        <authorList>
            <person name="Reyes-Chin-Wo S."/>
            <person name="Wang Z."/>
            <person name="Yang X."/>
            <person name="Kozik A."/>
            <person name="Arikit S."/>
            <person name="Song C."/>
            <person name="Xia L."/>
            <person name="Froenicke L."/>
            <person name="Lavelle D.O."/>
            <person name="Truco M.J."/>
            <person name="Xia R."/>
            <person name="Zhu S."/>
            <person name="Xu C."/>
            <person name="Xu H."/>
            <person name="Xu X."/>
            <person name="Cox K."/>
            <person name="Korf I."/>
            <person name="Meyers B.C."/>
            <person name="Michelmore R.W."/>
        </authorList>
    </citation>
    <scope>NUCLEOTIDE SEQUENCE [LARGE SCALE GENOMIC DNA]</scope>
    <source>
        <strain evidence="8">cv. Salinas</strain>
        <tissue evidence="7">Seedlings</tissue>
    </source>
</reference>
<dbReference type="EMBL" id="NBSK02000007">
    <property type="protein sequence ID" value="KAJ0197563.1"/>
    <property type="molecule type" value="Genomic_DNA"/>
</dbReference>
<dbReference type="SUPFAM" id="SSF46785">
    <property type="entry name" value="Winged helix' DNA-binding domain"/>
    <property type="match status" value="1"/>
</dbReference>
<dbReference type="PANTHER" id="PTHR11017:SF307">
    <property type="entry name" value="TIR DOMAIN, P-LOOP CONTAINING NUCLEOSIDE TRIPHOSPHATE HYDROLASE"/>
    <property type="match status" value="1"/>
</dbReference>
<keyword evidence="8" id="KW-1185">Reference proteome</keyword>
<keyword evidence="1" id="KW-0433">Leucine-rich repeat</keyword>
<evidence type="ECO:0000256" key="1">
    <source>
        <dbReference type="ARBA" id="ARBA00022614"/>
    </source>
</evidence>
<proteinExistence type="predicted"/>
<dbReference type="GO" id="GO:0007165">
    <property type="term" value="P:signal transduction"/>
    <property type="evidence" value="ECO:0007669"/>
    <property type="project" value="InterPro"/>
</dbReference>
<name>A0A9R1V1J1_LACSA</name>
<dbReference type="InterPro" id="IPR002182">
    <property type="entry name" value="NB-ARC"/>
</dbReference>
<dbReference type="SUPFAM" id="SSF52058">
    <property type="entry name" value="L domain-like"/>
    <property type="match status" value="1"/>
</dbReference>
<evidence type="ECO:0000313" key="7">
    <source>
        <dbReference type="EMBL" id="KAJ0197563.1"/>
    </source>
</evidence>
<feature type="domain" description="TIR" evidence="6">
    <location>
        <begin position="18"/>
        <end position="180"/>
    </location>
</feature>
<dbReference type="InterPro" id="IPR027417">
    <property type="entry name" value="P-loop_NTPase"/>
</dbReference>
<dbReference type="SUPFAM" id="SSF52200">
    <property type="entry name" value="Toll/Interleukin receptor TIR domain"/>
    <property type="match status" value="1"/>
</dbReference>
<dbReference type="InterPro" id="IPR042197">
    <property type="entry name" value="Apaf_helical"/>
</dbReference>
<evidence type="ECO:0000259" key="6">
    <source>
        <dbReference type="PROSITE" id="PS50104"/>
    </source>
</evidence>
<keyword evidence="3" id="KW-0611">Plant defense</keyword>
<dbReference type="PRINTS" id="PR00364">
    <property type="entry name" value="DISEASERSIST"/>
</dbReference>
<gene>
    <name evidence="7" type="ORF">LSAT_V11C700361340</name>
</gene>
<dbReference type="Pfam" id="PF01582">
    <property type="entry name" value="TIR"/>
    <property type="match status" value="1"/>
</dbReference>
<dbReference type="InterPro" id="IPR000157">
    <property type="entry name" value="TIR_dom"/>
</dbReference>
<dbReference type="GO" id="GO:0006952">
    <property type="term" value="P:defense response"/>
    <property type="evidence" value="ECO:0007669"/>
    <property type="project" value="UniProtKB-KW"/>
</dbReference>
<evidence type="ECO:0000256" key="3">
    <source>
        <dbReference type="ARBA" id="ARBA00022821"/>
    </source>
</evidence>
<dbReference type="InterPro" id="IPR058192">
    <property type="entry name" value="WHD_ROQ1-like"/>
</dbReference>
<dbReference type="Gene3D" id="3.40.50.10140">
    <property type="entry name" value="Toll/interleukin-1 receptor homology (TIR) domain"/>
    <property type="match status" value="1"/>
</dbReference>
<dbReference type="GO" id="GO:0043531">
    <property type="term" value="F:ADP binding"/>
    <property type="evidence" value="ECO:0007669"/>
    <property type="project" value="InterPro"/>
</dbReference>
<feature type="compositionally biased region" description="Basic and acidic residues" evidence="5">
    <location>
        <begin position="1266"/>
        <end position="1302"/>
    </location>
</feature>
<dbReference type="Gene3D" id="3.80.10.10">
    <property type="entry name" value="Ribonuclease Inhibitor"/>
    <property type="match status" value="2"/>
</dbReference>
<dbReference type="Gene3D" id="3.30.70.100">
    <property type="match status" value="1"/>
</dbReference>
<evidence type="ECO:0000256" key="2">
    <source>
        <dbReference type="ARBA" id="ARBA00022737"/>
    </source>
</evidence>
<accession>A0A9R1V1J1</accession>
<dbReference type="Gene3D" id="1.10.8.430">
    <property type="entry name" value="Helical domain of apoptotic protease-activating factors"/>
    <property type="match status" value="1"/>
</dbReference>
<dbReference type="PROSITE" id="PS50104">
    <property type="entry name" value="TIR"/>
    <property type="match status" value="1"/>
</dbReference>
<dbReference type="Gramene" id="rna-gnl|WGS:NBSK|LSAT_7X48240_mrna">
    <property type="protein sequence ID" value="cds-PLY75265.1"/>
    <property type="gene ID" value="gene-LSAT_7X48240"/>
</dbReference>
<sequence length="1330" mass="151209">MASSSSSSIMASPSANTCSFDVFLSFRGEDVRHSFADHLYEALKRAGFLTFRDEEEIKKGEPLKPEIVSAIKGSKASIVVLSKNYATSTWCLDELLLILEERRHSSHFVLPIFYHVDPSDVRKQNKTFDIKVITSSQWTDKNVKLWKAALTEVASLSGEVSEAHETEFLKKIVDIIYNKLDHRKLHLPDNLTGMAPRYEDISSFINEPNVNILAICGMGGSGKTTLAKYIYNSNWNSFENMSYLEEIGSRCKVYDELLQQQERLLHDILGGKNRQIPSVSEATSNIKEALNTKRAFIVLDDIANRDQLVALLGNGKINAKSKIIITTTVLNIEEWFNSGSRCRKYEMRLLNYDESLELFCRHAFRSKFPIEGFKELTLKAVRYCEGNPLALEVLGSSLSVDNNIQVWGSTLSSFENNLHDKIQCVLIDSYNSLPHDCNRKLFLHIACFFVGKDKDYVENILEGDFSATSGIKILCDRCLLSVSLKNELMMHRLLQEVGKDIVVKESEVLTERSRVWRSRDSYKILRRGKGSERVEGLALDMERLKEEEFAVRPSKLKTDALNNMDNLKLLQLNSVQLTGSYENFSEDLRWLCWFGFHLENIPCELFMGNLVAIDMSSSKLKVFEPPTELTSLKILNLKDSDNLIRIHNMFKIPHLEILILWNCHSLVRVCETIKNLNTLALLNMTGCQKLFKKEETKLLAGKKDSISDGGVAKQTTLSFLPQSLHQLFLKGCNLEQTDSFPLSFSAQPSLQYLNLGHGLFEFLPDYNHLENLRVLDLSFCSRLKSIKCLPSTLAELYVYYCRSLEIINFVSHQFTLQEFGYKGCISLSEVEGLFKLVPVSKLEENDLGHMKWIKEYQNQEVCLVGDDELTKDRSACVQMLYEFNIMSTSLLDIKDPNMKPNYVSELSSLNFYVPSSPKNRTLKGLDVTFKYTITGDDWAWFCKISTTNGVDLMYNPKVFGKPDSGKVGIWLSYWPIGSTLHIGDVVNISIIVMSGMEVQGCGVSLVYAEENVAKETFENNMDWEEILQGDLSGFQLSTGAYYLCRNDFFGLMEVGRLTDDWFRILVGDTIDHAEVRGWRKTGRRKQLNPSFTELKTVRCIIHGPQSEEVYKIANMSKSMFVDKNLGFSSTMFGEMKSATSSKSSDTTAKELNKIQNVESMDMSKASVLNEIQQSTSSSYGEEPDSWFTHHAGDKGKRSLKVVLKVDFSNDKERRKVLKKVIRSSGVESVSADIDKKLTVTGEIDPVEIVTILRKSWRTELVAVGPAKEEKRDGKKEEKRDGKKEEKRDGKKEDKDDDQKKKEEALLEAYKSYNPYMPQVAMVADGRKMQR</sequence>
<keyword evidence="4" id="KW-0520">NAD</keyword>
<evidence type="ECO:0000256" key="4">
    <source>
        <dbReference type="ARBA" id="ARBA00023027"/>
    </source>
</evidence>
<dbReference type="SUPFAM" id="SSF52540">
    <property type="entry name" value="P-loop containing nucleoside triphosphate hydrolases"/>
    <property type="match status" value="1"/>
</dbReference>
<dbReference type="Proteomes" id="UP000235145">
    <property type="component" value="Unassembled WGS sequence"/>
</dbReference>
<keyword evidence="2" id="KW-0677">Repeat</keyword>
<dbReference type="Pfam" id="PF00931">
    <property type="entry name" value="NB-ARC"/>
    <property type="match status" value="1"/>
</dbReference>
<comment type="caution">
    <text evidence="7">The sequence shown here is derived from an EMBL/GenBank/DDBJ whole genome shotgun (WGS) entry which is preliminary data.</text>
</comment>
<dbReference type="PANTHER" id="PTHR11017">
    <property type="entry name" value="LEUCINE-RICH REPEAT-CONTAINING PROTEIN"/>
    <property type="match status" value="1"/>
</dbReference>
<dbReference type="InterPro" id="IPR035897">
    <property type="entry name" value="Toll_tir_struct_dom_sf"/>
</dbReference>
<dbReference type="InterPro" id="IPR032675">
    <property type="entry name" value="LRR_dom_sf"/>
</dbReference>
<dbReference type="InterPro" id="IPR036390">
    <property type="entry name" value="WH_DNA-bd_sf"/>
</dbReference>
<dbReference type="Gene3D" id="3.40.50.300">
    <property type="entry name" value="P-loop containing nucleotide triphosphate hydrolases"/>
    <property type="match status" value="1"/>
</dbReference>
<feature type="region of interest" description="Disordered" evidence="5">
    <location>
        <begin position="1264"/>
        <end position="1302"/>
    </location>
</feature>